<reference evidence="3" key="1">
    <citation type="submission" date="2021-02" db="EMBL/GenBank/DDBJ databases">
        <authorList>
            <person name="Nowell W R."/>
        </authorList>
    </citation>
    <scope>NUCLEOTIDE SEQUENCE</scope>
</reference>
<comment type="caution">
    <text evidence="3">The sequence shown here is derived from an EMBL/GenBank/DDBJ whole genome shotgun (WGS) entry which is preliminary data.</text>
</comment>
<sequence length="194" mass="21295">MTSIYCFMECFVLVILSNVASMQIKLLSHSIWSQNATTVAGSPNGTSGSLLFQLKQPIGIAITDNDILYVADDSNNRIVVVHLHSSINTSTIDSISASDLGQFRSPADVFIFNSSLYVLERGYRHIHKMSLNGSKSTITCNLTELKDPLYFYIDSRGDIFVSDRGIHSVFVFQSRSSNSLRVTGNGTQGSGNEQ</sequence>
<dbReference type="Proteomes" id="UP000663828">
    <property type="component" value="Unassembled WGS sequence"/>
</dbReference>
<keyword evidence="2" id="KW-0732">Signal</keyword>
<organism evidence="3 4">
    <name type="scientific">Adineta ricciae</name>
    <name type="common">Rotifer</name>
    <dbReference type="NCBI Taxonomy" id="249248"/>
    <lineage>
        <taxon>Eukaryota</taxon>
        <taxon>Metazoa</taxon>
        <taxon>Spiralia</taxon>
        <taxon>Gnathifera</taxon>
        <taxon>Rotifera</taxon>
        <taxon>Eurotatoria</taxon>
        <taxon>Bdelloidea</taxon>
        <taxon>Adinetida</taxon>
        <taxon>Adinetidae</taxon>
        <taxon>Adineta</taxon>
    </lineage>
</organism>
<evidence type="ECO:0000256" key="2">
    <source>
        <dbReference type="SAM" id="SignalP"/>
    </source>
</evidence>
<dbReference type="EMBL" id="CAJNOR010011077">
    <property type="protein sequence ID" value="CAF1658884.1"/>
    <property type="molecule type" value="Genomic_DNA"/>
</dbReference>
<dbReference type="AlphaFoldDB" id="A0A816F7R0"/>
<dbReference type="InterPro" id="IPR001258">
    <property type="entry name" value="NHL_repeat"/>
</dbReference>
<gene>
    <name evidence="3" type="ORF">XAT740_LOCUS56461</name>
</gene>
<feature type="signal peptide" evidence="2">
    <location>
        <begin position="1"/>
        <end position="22"/>
    </location>
</feature>
<proteinExistence type="predicted"/>
<feature type="chain" id="PRO_5032781419" evidence="2">
    <location>
        <begin position="23"/>
        <end position="194"/>
    </location>
</feature>
<evidence type="ECO:0000256" key="1">
    <source>
        <dbReference type="ARBA" id="ARBA00022737"/>
    </source>
</evidence>
<keyword evidence="1" id="KW-0677">Repeat</keyword>
<keyword evidence="4" id="KW-1185">Reference proteome</keyword>
<dbReference type="Pfam" id="PF01436">
    <property type="entry name" value="NHL"/>
    <property type="match status" value="1"/>
</dbReference>
<evidence type="ECO:0000313" key="4">
    <source>
        <dbReference type="Proteomes" id="UP000663828"/>
    </source>
</evidence>
<accession>A0A816F7R0</accession>
<dbReference type="SUPFAM" id="SSF63825">
    <property type="entry name" value="YWTD domain"/>
    <property type="match status" value="1"/>
</dbReference>
<dbReference type="InterPro" id="IPR011042">
    <property type="entry name" value="6-blade_b-propeller_TolB-like"/>
</dbReference>
<dbReference type="Gene3D" id="2.120.10.30">
    <property type="entry name" value="TolB, C-terminal domain"/>
    <property type="match status" value="1"/>
</dbReference>
<name>A0A816F7R0_ADIRI</name>
<evidence type="ECO:0000313" key="3">
    <source>
        <dbReference type="EMBL" id="CAF1658884.1"/>
    </source>
</evidence>
<protein>
    <submittedName>
        <fullName evidence="3">Uncharacterized protein</fullName>
    </submittedName>
</protein>
<feature type="non-terminal residue" evidence="3">
    <location>
        <position position="1"/>
    </location>
</feature>